<keyword evidence="4 10" id="KW-0808">Transferase</keyword>
<evidence type="ECO:0000313" key="11">
    <source>
        <dbReference type="EMBL" id="HJG36327.1"/>
    </source>
</evidence>
<comment type="caution">
    <text evidence="11">The sequence shown here is derived from an EMBL/GenBank/DDBJ whole genome shotgun (WGS) entry which is preliminary data.</text>
</comment>
<protein>
    <recommendedName>
        <fullName evidence="8 10">Phosphate acyltransferase</fullName>
        <ecNumber evidence="8 10">2.3.1.274</ecNumber>
    </recommendedName>
    <alternativeName>
        <fullName evidence="10">Acyl-ACP phosphotransacylase</fullName>
    </alternativeName>
    <alternativeName>
        <fullName evidence="10">Acyl-[acyl-carrier-protein]--phosphate acyltransferase</fullName>
    </alternativeName>
    <alternativeName>
        <fullName evidence="10">Phosphate-acyl-ACP acyltransferase</fullName>
    </alternativeName>
</protein>
<evidence type="ECO:0000313" key="12">
    <source>
        <dbReference type="Proteomes" id="UP000753256"/>
    </source>
</evidence>
<dbReference type="PIRSF" id="PIRSF002465">
    <property type="entry name" value="Phsphlp_syn_PlsX"/>
    <property type="match status" value="1"/>
</dbReference>
<keyword evidence="5 10" id="KW-0443">Lipid metabolism</keyword>
<keyword evidence="11" id="KW-0012">Acyltransferase</keyword>
<dbReference type="SUPFAM" id="SSF53659">
    <property type="entry name" value="Isocitrate/Isopropylmalate dehydrogenase-like"/>
    <property type="match status" value="1"/>
</dbReference>
<evidence type="ECO:0000256" key="2">
    <source>
        <dbReference type="ARBA" id="ARBA00022490"/>
    </source>
</evidence>
<evidence type="ECO:0000256" key="10">
    <source>
        <dbReference type="HAMAP-Rule" id="MF_00019"/>
    </source>
</evidence>
<evidence type="ECO:0000256" key="8">
    <source>
        <dbReference type="ARBA" id="ARBA00024069"/>
    </source>
</evidence>
<dbReference type="InterPro" id="IPR003664">
    <property type="entry name" value="FA_synthesis"/>
</dbReference>
<dbReference type="RefSeq" id="WP_273188463.1">
    <property type="nucleotide sequence ID" value="NZ_DYUZ01000004.1"/>
</dbReference>
<comment type="subcellular location">
    <subcellularLocation>
        <location evidence="10">Cytoplasm</location>
    </subcellularLocation>
    <text evidence="10">Associated with the membrane possibly through PlsY.</text>
</comment>
<comment type="pathway">
    <text evidence="10">Lipid metabolism; phospholipid metabolism.</text>
</comment>
<comment type="function">
    <text evidence="10">Catalyzes the reversible formation of acyl-phosphate (acyl-PO(4)) from acyl-[acyl-carrier-protein] (acyl-ACP). This enzyme utilizes acyl-ACP as fatty acyl donor, but not acyl-CoA.</text>
</comment>
<dbReference type="GO" id="GO:0043811">
    <property type="term" value="F:phosphate:acyl-[acyl carrier protein] acyltransferase activity"/>
    <property type="evidence" value="ECO:0007669"/>
    <property type="project" value="UniProtKB-UniRule"/>
</dbReference>
<organism evidence="11 12">
    <name type="scientific">Enorma phocaeensis</name>
    <dbReference type="NCBI Taxonomy" id="1871019"/>
    <lineage>
        <taxon>Bacteria</taxon>
        <taxon>Bacillati</taxon>
        <taxon>Actinomycetota</taxon>
        <taxon>Coriobacteriia</taxon>
        <taxon>Coriobacteriales</taxon>
        <taxon>Coriobacteriaceae</taxon>
        <taxon>Enorma</taxon>
    </lineage>
</organism>
<dbReference type="InterPro" id="IPR012281">
    <property type="entry name" value="Phospholipid_synth_PlsX-like"/>
</dbReference>
<comment type="catalytic activity">
    <reaction evidence="1 10">
        <text>a fatty acyl-[ACP] + phosphate = an acyl phosphate + holo-[ACP]</text>
        <dbReference type="Rhea" id="RHEA:42292"/>
        <dbReference type="Rhea" id="RHEA-COMP:9685"/>
        <dbReference type="Rhea" id="RHEA-COMP:14125"/>
        <dbReference type="ChEBI" id="CHEBI:43474"/>
        <dbReference type="ChEBI" id="CHEBI:59918"/>
        <dbReference type="ChEBI" id="CHEBI:64479"/>
        <dbReference type="ChEBI" id="CHEBI:138651"/>
        <dbReference type="EC" id="2.3.1.274"/>
    </reaction>
</comment>
<keyword evidence="3 10" id="KW-0444">Lipid biosynthesis</keyword>
<name>A0A921IR67_9ACTN</name>
<keyword evidence="6 10" id="KW-0594">Phospholipid biosynthesis</keyword>
<dbReference type="Gene3D" id="3.40.718.10">
    <property type="entry name" value="Isopropylmalate Dehydrogenase"/>
    <property type="match status" value="1"/>
</dbReference>
<reference evidence="11" key="2">
    <citation type="submission" date="2021-09" db="EMBL/GenBank/DDBJ databases">
        <authorList>
            <person name="Gilroy R."/>
        </authorList>
    </citation>
    <scope>NUCLEOTIDE SEQUENCE</scope>
    <source>
        <strain evidence="11">ChiHjej13B12-9602</strain>
    </source>
</reference>
<dbReference type="GO" id="GO:0005737">
    <property type="term" value="C:cytoplasm"/>
    <property type="evidence" value="ECO:0007669"/>
    <property type="project" value="UniProtKB-SubCell"/>
</dbReference>
<accession>A0A921IR67</accession>
<dbReference type="NCBIfam" id="TIGR00182">
    <property type="entry name" value="plsX"/>
    <property type="match status" value="1"/>
</dbReference>
<proteinExistence type="inferred from homology"/>
<reference evidence="11" key="1">
    <citation type="journal article" date="2021" name="PeerJ">
        <title>Extensive microbial diversity within the chicken gut microbiome revealed by metagenomics and culture.</title>
        <authorList>
            <person name="Gilroy R."/>
            <person name="Ravi A."/>
            <person name="Getino M."/>
            <person name="Pursley I."/>
            <person name="Horton D.L."/>
            <person name="Alikhan N.F."/>
            <person name="Baker D."/>
            <person name="Gharbi K."/>
            <person name="Hall N."/>
            <person name="Watson M."/>
            <person name="Adriaenssens E.M."/>
            <person name="Foster-Nyarko E."/>
            <person name="Jarju S."/>
            <person name="Secka A."/>
            <person name="Antonio M."/>
            <person name="Oren A."/>
            <person name="Chaudhuri R.R."/>
            <person name="La Ragione R."/>
            <person name="Hildebrand F."/>
            <person name="Pallen M.J."/>
        </authorList>
    </citation>
    <scope>NUCLEOTIDE SEQUENCE</scope>
    <source>
        <strain evidence="11">ChiHjej13B12-9602</strain>
    </source>
</reference>
<evidence type="ECO:0000256" key="5">
    <source>
        <dbReference type="ARBA" id="ARBA00023098"/>
    </source>
</evidence>
<dbReference type="PANTHER" id="PTHR30100">
    <property type="entry name" value="FATTY ACID/PHOSPHOLIPID SYNTHESIS PROTEIN PLSX"/>
    <property type="match status" value="1"/>
</dbReference>
<dbReference type="Pfam" id="PF02504">
    <property type="entry name" value="FA_synthesis"/>
    <property type="match status" value="1"/>
</dbReference>
<dbReference type="GO" id="GO:0006633">
    <property type="term" value="P:fatty acid biosynthetic process"/>
    <property type="evidence" value="ECO:0007669"/>
    <property type="project" value="UniProtKB-UniRule"/>
</dbReference>
<dbReference type="AlphaFoldDB" id="A0A921IR67"/>
<keyword evidence="7 10" id="KW-1208">Phospholipid metabolism</keyword>
<gene>
    <name evidence="10 11" type="primary">plsX</name>
    <name evidence="11" type="ORF">K8V70_00455</name>
</gene>
<dbReference type="HAMAP" id="MF_00019">
    <property type="entry name" value="PlsX"/>
    <property type="match status" value="1"/>
</dbReference>
<keyword evidence="2 10" id="KW-0963">Cytoplasm</keyword>
<sequence>MSEVRVAVDVMGGDEEPQVVLDGIAAALAADPELTVLAVGPEELVVPFAEKHERVEPLAAPDVIEMGDDPIKAVMSKRKSSIVVACRAIKKGTAEGFFSAGATGAVTAAATAYVTPFKYEEDGEQHPIRPCITTALPNRKGALTVFCDMGANPDVESGDMLRFAQMGAAYARVVCGIASPRIGLLSNGTEDSKGSHFTKECFQLMKGRLDGFAGNCEGCDLVSGDYDVVVSDGFAGNVALKATEGCAKFILSELKGAFLGSLKGKIAALLIKDSLAEIKAKLSGDAKGGAILLGLKGVVLIGHGATSVEAVKNGTLATAEAIRAGLVESVTSAVDSIVIK</sequence>
<evidence type="ECO:0000256" key="6">
    <source>
        <dbReference type="ARBA" id="ARBA00023209"/>
    </source>
</evidence>
<dbReference type="EC" id="2.3.1.274" evidence="8 10"/>
<dbReference type="EMBL" id="DYUZ01000004">
    <property type="protein sequence ID" value="HJG36327.1"/>
    <property type="molecule type" value="Genomic_DNA"/>
</dbReference>
<dbReference type="PANTHER" id="PTHR30100:SF1">
    <property type="entry name" value="PHOSPHATE ACYLTRANSFERASE"/>
    <property type="match status" value="1"/>
</dbReference>
<comment type="subunit">
    <text evidence="9 10">Homodimer. Probably interacts with PlsY.</text>
</comment>
<evidence type="ECO:0000256" key="3">
    <source>
        <dbReference type="ARBA" id="ARBA00022516"/>
    </source>
</evidence>
<evidence type="ECO:0000256" key="9">
    <source>
        <dbReference type="ARBA" id="ARBA00046608"/>
    </source>
</evidence>
<dbReference type="Proteomes" id="UP000753256">
    <property type="component" value="Unassembled WGS sequence"/>
</dbReference>
<evidence type="ECO:0000256" key="1">
    <source>
        <dbReference type="ARBA" id="ARBA00001232"/>
    </source>
</evidence>
<dbReference type="GO" id="GO:0008654">
    <property type="term" value="P:phospholipid biosynthetic process"/>
    <property type="evidence" value="ECO:0007669"/>
    <property type="project" value="UniProtKB-KW"/>
</dbReference>
<evidence type="ECO:0000256" key="4">
    <source>
        <dbReference type="ARBA" id="ARBA00022679"/>
    </source>
</evidence>
<comment type="similarity">
    <text evidence="10">Belongs to the PlsX family.</text>
</comment>
<evidence type="ECO:0000256" key="7">
    <source>
        <dbReference type="ARBA" id="ARBA00023264"/>
    </source>
</evidence>